<dbReference type="Proteomes" id="UP000322699">
    <property type="component" value="Unassembled WGS sequence"/>
</dbReference>
<organism evidence="1 2">
    <name type="scientific">Rubripirellula obstinata</name>
    <dbReference type="NCBI Taxonomy" id="406547"/>
    <lineage>
        <taxon>Bacteria</taxon>
        <taxon>Pseudomonadati</taxon>
        <taxon>Planctomycetota</taxon>
        <taxon>Planctomycetia</taxon>
        <taxon>Pirellulales</taxon>
        <taxon>Pirellulaceae</taxon>
        <taxon>Rubripirellula</taxon>
    </lineage>
</organism>
<protein>
    <submittedName>
        <fullName evidence="1">Uncharacterized protein</fullName>
    </submittedName>
</protein>
<dbReference type="AlphaFoldDB" id="A0A5B1CEN3"/>
<accession>A0A5B1CEN3</accession>
<evidence type="ECO:0000313" key="1">
    <source>
        <dbReference type="EMBL" id="KAA1258060.1"/>
    </source>
</evidence>
<dbReference type="EMBL" id="VRLW01000001">
    <property type="protein sequence ID" value="KAA1258060.1"/>
    <property type="molecule type" value="Genomic_DNA"/>
</dbReference>
<name>A0A5B1CEN3_9BACT</name>
<gene>
    <name evidence="1" type="ORF">LF1_05750</name>
</gene>
<comment type="caution">
    <text evidence="1">The sequence shown here is derived from an EMBL/GenBank/DDBJ whole genome shotgun (WGS) entry which is preliminary data.</text>
</comment>
<sequence>MPVQRTNIGLFVNPAVGVNRPGIFKLKFGLTHWRLAGDGWPQNGQAFSANWRLWIENEPQIWSLILGLSKNAGKMNCI</sequence>
<keyword evidence="2" id="KW-1185">Reference proteome</keyword>
<proteinExistence type="predicted"/>
<reference evidence="1 2" key="1">
    <citation type="submission" date="2019-08" db="EMBL/GenBank/DDBJ databases">
        <title>Deep-cultivation of Planctomycetes and their phenomic and genomic characterization uncovers novel biology.</title>
        <authorList>
            <person name="Wiegand S."/>
            <person name="Jogler M."/>
            <person name="Boedeker C."/>
            <person name="Pinto D."/>
            <person name="Vollmers J."/>
            <person name="Rivas-Marin E."/>
            <person name="Kohn T."/>
            <person name="Peeters S.H."/>
            <person name="Heuer A."/>
            <person name="Rast P."/>
            <person name="Oberbeckmann S."/>
            <person name="Bunk B."/>
            <person name="Jeske O."/>
            <person name="Meyerdierks A."/>
            <person name="Storesund J.E."/>
            <person name="Kallscheuer N."/>
            <person name="Luecker S."/>
            <person name="Lage O.M."/>
            <person name="Pohl T."/>
            <person name="Merkel B.J."/>
            <person name="Hornburger P."/>
            <person name="Mueller R.-W."/>
            <person name="Bruemmer F."/>
            <person name="Labrenz M."/>
            <person name="Spormann A.M."/>
            <person name="Op Den Camp H."/>
            <person name="Overmann J."/>
            <person name="Amann R."/>
            <person name="Jetten M.S.M."/>
            <person name="Mascher T."/>
            <person name="Medema M.H."/>
            <person name="Devos D.P."/>
            <person name="Kaster A.-K."/>
            <person name="Ovreas L."/>
            <person name="Rohde M."/>
            <person name="Galperin M.Y."/>
            <person name="Jogler C."/>
        </authorList>
    </citation>
    <scope>NUCLEOTIDE SEQUENCE [LARGE SCALE GENOMIC DNA]</scope>
    <source>
        <strain evidence="1 2">LF1</strain>
    </source>
</reference>
<evidence type="ECO:0000313" key="2">
    <source>
        <dbReference type="Proteomes" id="UP000322699"/>
    </source>
</evidence>